<evidence type="ECO:0000313" key="2">
    <source>
        <dbReference type="EMBL" id="CAA9517642.1"/>
    </source>
</evidence>
<name>A0A6J4T9S3_9ACTN</name>
<organism evidence="2">
    <name type="scientific">uncultured Solirubrobacteraceae bacterium</name>
    <dbReference type="NCBI Taxonomy" id="1162706"/>
    <lineage>
        <taxon>Bacteria</taxon>
        <taxon>Bacillati</taxon>
        <taxon>Actinomycetota</taxon>
        <taxon>Thermoleophilia</taxon>
        <taxon>Solirubrobacterales</taxon>
        <taxon>Solirubrobacteraceae</taxon>
        <taxon>environmental samples</taxon>
    </lineage>
</organism>
<feature type="compositionally biased region" description="Basic and acidic residues" evidence="1">
    <location>
        <begin position="167"/>
        <end position="186"/>
    </location>
</feature>
<feature type="compositionally biased region" description="Low complexity" evidence="1">
    <location>
        <begin position="114"/>
        <end position="128"/>
    </location>
</feature>
<proteinExistence type="predicted"/>
<feature type="region of interest" description="Disordered" evidence="1">
    <location>
        <begin position="1"/>
        <end position="212"/>
    </location>
</feature>
<protein>
    <submittedName>
        <fullName evidence="2">Hypothetical transporter PduT for various metalloporphyrins</fullName>
    </submittedName>
</protein>
<dbReference type="EMBL" id="CADCVQ010000134">
    <property type="protein sequence ID" value="CAA9517642.1"/>
    <property type="molecule type" value="Genomic_DNA"/>
</dbReference>
<feature type="compositionally biased region" description="Basic residues" evidence="1">
    <location>
        <begin position="73"/>
        <end position="82"/>
    </location>
</feature>
<reference evidence="2" key="1">
    <citation type="submission" date="2020-02" db="EMBL/GenBank/DDBJ databases">
        <authorList>
            <person name="Meier V. D."/>
        </authorList>
    </citation>
    <scope>NUCLEOTIDE SEQUENCE</scope>
    <source>
        <strain evidence="2">AVDCRST_MAG67</strain>
    </source>
</reference>
<feature type="compositionally biased region" description="Basic residues" evidence="1">
    <location>
        <begin position="49"/>
        <end position="64"/>
    </location>
</feature>
<gene>
    <name evidence="2" type="ORF">AVDCRST_MAG67-3162</name>
</gene>
<dbReference type="AlphaFoldDB" id="A0A6J4T9S3"/>
<accession>A0A6J4T9S3</accession>
<sequence length="212" mass="23655">DRRLRYRGGPLRARQRAARPRLRGGDRRARVPAGRPRRVRRGTAAPWPQRRRRAGRAGHGQRARCARDERPARGRARAHAARVQRADGRHAVHGRRAAWSAGRRRPPRQGAGGLRPALAAQARAQPDARPLRPRAGPDGHADPALAGARRPRRGRRRAALGEPARGVQRDRPRAADRRRRVLDLARARPPLRPGPVRPRVRRRVARAAGAAM</sequence>
<feature type="compositionally biased region" description="Basic residues" evidence="1">
    <location>
        <begin position="91"/>
        <end position="107"/>
    </location>
</feature>
<feature type="non-terminal residue" evidence="2">
    <location>
        <position position="1"/>
    </location>
</feature>
<feature type="compositionally biased region" description="Basic residues" evidence="1">
    <location>
        <begin position="13"/>
        <end position="22"/>
    </location>
</feature>
<feature type="compositionally biased region" description="Basic residues" evidence="1">
    <location>
        <begin position="149"/>
        <end position="158"/>
    </location>
</feature>
<evidence type="ECO:0000256" key="1">
    <source>
        <dbReference type="SAM" id="MobiDB-lite"/>
    </source>
</evidence>
<feature type="non-terminal residue" evidence="2">
    <location>
        <position position="212"/>
    </location>
</feature>